<evidence type="ECO:0000256" key="8">
    <source>
        <dbReference type="ARBA" id="ARBA00022741"/>
    </source>
</evidence>
<dbReference type="GO" id="GO:0016263">
    <property type="term" value="F:glycoprotein-N-acetylgalactosamine 3-beta-galactosyltransferase activity"/>
    <property type="evidence" value="ECO:0007669"/>
    <property type="project" value="UniProtKB-EC"/>
</dbReference>
<keyword evidence="10 12" id="KW-1133">Transmembrane helix</keyword>
<protein>
    <recommendedName>
        <fullName evidence="4">N-acetylgalactosaminide beta-1,3-galactosyltransferase</fullName>
        <ecNumber evidence="4">2.4.1.122</ecNumber>
    </recommendedName>
</protein>
<keyword evidence="14" id="KW-1185">Reference proteome</keyword>
<feature type="domain" description="Fringe-like glycosyltransferase" evidence="13">
    <location>
        <begin position="257"/>
        <end position="354"/>
    </location>
</feature>
<name>A0A914E2A2_9BILA</name>
<proteinExistence type="inferred from homology"/>
<feature type="transmembrane region" description="Helical" evidence="12">
    <location>
        <begin position="5"/>
        <end position="21"/>
    </location>
</feature>
<evidence type="ECO:0000313" key="15">
    <source>
        <dbReference type="WBParaSite" id="ACRNAN_scaffold5381.g19120.t1"/>
    </source>
</evidence>
<dbReference type="Gene3D" id="3.90.550.50">
    <property type="match status" value="2"/>
</dbReference>
<dbReference type="PANTHER" id="PTHR23033">
    <property type="entry name" value="BETA1,3-GALACTOSYLTRANSFERASE"/>
    <property type="match status" value="1"/>
</dbReference>
<evidence type="ECO:0000256" key="9">
    <source>
        <dbReference type="ARBA" id="ARBA00022968"/>
    </source>
</evidence>
<dbReference type="InterPro" id="IPR003378">
    <property type="entry name" value="Fringe-like_glycosylTrfase"/>
</dbReference>
<evidence type="ECO:0000313" key="14">
    <source>
        <dbReference type="Proteomes" id="UP000887540"/>
    </source>
</evidence>
<evidence type="ECO:0000256" key="4">
    <source>
        <dbReference type="ARBA" id="ARBA00012557"/>
    </source>
</evidence>
<evidence type="ECO:0000256" key="10">
    <source>
        <dbReference type="ARBA" id="ARBA00022989"/>
    </source>
</evidence>
<sequence length="473" mass="54812">MNVLIGIFIGSVILLVIYFSIRNQYSEETNSFSRFTNNKTRRSRQVFFQHEHEGTDMAKVIRENVRVFCWIMTDEQNTKTRAIHVNATWAKRCNKYVFITPAADVLVFHDLYPPKQDRTHLLLVEARRRRFCLMHQYVFGRRVIPAETLQFKKAANVKTSSRTGHDLELIMPNTQLEAVSSSSVNISRKLWNALPEGLVKLSYTPFKAAVATRESYELLVKKLKQRKNSDLPSIDLHVTEGYNFLWGKTKAAFKYIYDNELNNYDWFLKADDDTYVVVENLRFMLLAYSPDDPVYFGVRFKPFVRQGYMSGGAGYVLSRETVKRLVEDGLPDTRKCRGGEYGKEDVEIGKCLEKVDVIAGDSRDRNGKFRFLPFSPLTHLQEGSNPPDWFFAYSYYPYKQGNECCSDYVISFYYVDEATIHTIHDFIYHVRAFRVSDGFHIKEFASSKNLSLIEAACMHAKNVSQPLNLETTQ</sequence>
<keyword evidence="7 12" id="KW-0812">Transmembrane</keyword>
<evidence type="ECO:0000256" key="1">
    <source>
        <dbReference type="ARBA" id="ARBA00004606"/>
    </source>
</evidence>
<dbReference type="GO" id="GO:0016020">
    <property type="term" value="C:membrane"/>
    <property type="evidence" value="ECO:0007669"/>
    <property type="project" value="UniProtKB-SubCell"/>
</dbReference>
<evidence type="ECO:0000256" key="6">
    <source>
        <dbReference type="ARBA" id="ARBA00022679"/>
    </source>
</evidence>
<organism evidence="14 15">
    <name type="scientific">Acrobeloides nanus</name>
    <dbReference type="NCBI Taxonomy" id="290746"/>
    <lineage>
        <taxon>Eukaryota</taxon>
        <taxon>Metazoa</taxon>
        <taxon>Ecdysozoa</taxon>
        <taxon>Nematoda</taxon>
        <taxon>Chromadorea</taxon>
        <taxon>Rhabditida</taxon>
        <taxon>Tylenchina</taxon>
        <taxon>Cephalobomorpha</taxon>
        <taxon>Cephaloboidea</taxon>
        <taxon>Cephalobidae</taxon>
        <taxon>Acrobeloides</taxon>
    </lineage>
</organism>
<evidence type="ECO:0000256" key="5">
    <source>
        <dbReference type="ARBA" id="ARBA00022676"/>
    </source>
</evidence>
<evidence type="ECO:0000259" key="13">
    <source>
        <dbReference type="Pfam" id="PF02434"/>
    </source>
</evidence>
<comment type="subcellular location">
    <subcellularLocation>
        <location evidence="1">Membrane</location>
        <topology evidence="1">Single-pass type II membrane protein</topology>
    </subcellularLocation>
</comment>
<dbReference type="GO" id="GO:0000166">
    <property type="term" value="F:nucleotide binding"/>
    <property type="evidence" value="ECO:0007669"/>
    <property type="project" value="UniProtKB-KW"/>
</dbReference>
<evidence type="ECO:0000256" key="12">
    <source>
        <dbReference type="SAM" id="Phobius"/>
    </source>
</evidence>
<keyword evidence="5" id="KW-0328">Glycosyltransferase</keyword>
<dbReference type="InterPro" id="IPR026050">
    <property type="entry name" value="C1GALT1/C1GALT1_chp1"/>
</dbReference>
<dbReference type="Proteomes" id="UP000887540">
    <property type="component" value="Unplaced"/>
</dbReference>
<keyword evidence="11 12" id="KW-0472">Membrane</keyword>
<evidence type="ECO:0000256" key="2">
    <source>
        <dbReference type="ARBA" id="ARBA00004922"/>
    </source>
</evidence>
<evidence type="ECO:0000256" key="11">
    <source>
        <dbReference type="ARBA" id="ARBA00023136"/>
    </source>
</evidence>
<dbReference type="AlphaFoldDB" id="A0A914E2A2"/>
<comment type="similarity">
    <text evidence="3">Belongs to the glycosyltransferase 31 family. Beta3-Gal-T subfamily.</text>
</comment>
<reference evidence="15" key="1">
    <citation type="submission" date="2022-11" db="UniProtKB">
        <authorList>
            <consortium name="WormBaseParasite"/>
        </authorList>
    </citation>
    <scope>IDENTIFICATION</scope>
</reference>
<comment type="pathway">
    <text evidence="2">Protein modification; protein glycosylation.</text>
</comment>
<dbReference type="WBParaSite" id="ACRNAN_scaffold5381.g19120.t1">
    <property type="protein sequence ID" value="ACRNAN_scaffold5381.g19120.t1"/>
    <property type="gene ID" value="ACRNAN_scaffold5381.g19120"/>
</dbReference>
<keyword evidence="6" id="KW-0808">Transferase</keyword>
<dbReference type="PANTHER" id="PTHR23033:SF14">
    <property type="entry name" value="GLYCOPROTEIN-N-ACETYLGALACTOSAMINE 3-BETA-GALACTOSYLTRANSFERASE 1-RELATED"/>
    <property type="match status" value="1"/>
</dbReference>
<dbReference type="EC" id="2.4.1.122" evidence="4"/>
<evidence type="ECO:0000256" key="3">
    <source>
        <dbReference type="ARBA" id="ARBA00006462"/>
    </source>
</evidence>
<evidence type="ECO:0000256" key="7">
    <source>
        <dbReference type="ARBA" id="ARBA00022692"/>
    </source>
</evidence>
<keyword evidence="9" id="KW-0735">Signal-anchor</keyword>
<keyword evidence="8" id="KW-0547">Nucleotide-binding</keyword>
<accession>A0A914E2A2</accession>
<dbReference type="Pfam" id="PF02434">
    <property type="entry name" value="Fringe"/>
    <property type="match status" value="1"/>
</dbReference>